<evidence type="ECO:0000256" key="1">
    <source>
        <dbReference type="ARBA" id="ARBA00022737"/>
    </source>
</evidence>
<dbReference type="InterPro" id="IPR052346">
    <property type="entry name" value="O-mannosyl-transferase_TMTC"/>
</dbReference>
<feature type="transmembrane region" description="Helical" evidence="4">
    <location>
        <begin position="146"/>
        <end position="165"/>
    </location>
</feature>
<evidence type="ECO:0000256" key="4">
    <source>
        <dbReference type="SAM" id="Phobius"/>
    </source>
</evidence>
<protein>
    <submittedName>
        <fullName evidence="5">Tetratricopeptide repeat protein</fullName>
    </submittedName>
</protein>
<gene>
    <name evidence="5" type="ORF">IFK94_01490</name>
</gene>
<feature type="transmembrane region" description="Helical" evidence="4">
    <location>
        <begin position="218"/>
        <end position="237"/>
    </location>
</feature>
<feature type="transmembrane region" description="Helical" evidence="4">
    <location>
        <begin position="98"/>
        <end position="117"/>
    </location>
</feature>
<feature type="transmembrane region" description="Helical" evidence="4">
    <location>
        <begin position="329"/>
        <end position="354"/>
    </location>
</feature>
<keyword evidence="2 3" id="KW-0802">TPR repeat</keyword>
<keyword evidence="1" id="KW-0677">Repeat</keyword>
<feature type="transmembrane region" description="Helical" evidence="4">
    <location>
        <begin position="172"/>
        <end position="198"/>
    </location>
</feature>
<dbReference type="PANTHER" id="PTHR44227">
    <property type="match status" value="1"/>
</dbReference>
<dbReference type="Proteomes" id="UP000648239">
    <property type="component" value="Unassembled WGS sequence"/>
</dbReference>
<keyword evidence="4" id="KW-0812">Transmembrane</keyword>
<feature type="repeat" description="TPR" evidence="3">
    <location>
        <begin position="552"/>
        <end position="585"/>
    </location>
</feature>
<dbReference type="InterPro" id="IPR019734">
    <property type="entry name" value="TPR_rpt"/>
</dbReference>
<feature type="transmembrane region" description="Helical" evidence="4">
    <location>
        <begin position="258"/>
        <end position="276"/>
    </location>
</feature>
<comment type="caution">
    <text evidence="5">The sequence shown here is derived from an EMBL/GenBank/DDBJ whole genome shotgun (WGS) entry which is preliminary data.</text>
</comment>
<dbReference type="SMART" id="SM00028">
    <property type="entry name" value="TPR"/>
    <property type="match status" value="3"/>
</dbReference>
<proteinExistence type="predicted"/>
<evidence type="ECO:0000313" key="5">
    <source>
        <dbReference type="EMBL" id="MBD3866773.1"/>
    </source>
</evidence>
<accession>A0A8J6XYS7</accession>
<dbReference type="InterPro" id="IPR011990">
    <property type="entry name" value="TPR-like_helical_dom_sf"/>
</dbReference>
<dbReference type="PROSITE" id="PS50005">
    <property type="entry name" value="TPR"/>
    <property type="match status" value="2"/>
</dbReference>
<dbReference type="PANTHER" id="PTHR44227:SF3">
    <property type="entry name" value="PROTEIN O-MANNOSYL-TRANSFERASE TMTC4"/>
    <property type="match status" value="1"/>
</dbReference>
<evidence type="ECO:0000313" key="6">
    <source>
        <dbReference type="Proteomes" id="UP000648239"/>
    </source>
</evidence>
<evidence type="ECO:0000256" key="3">
    <source>
        <dbReference type="PROSITE-ProRule" id="PRU00339"/>
    </source>
</evidence>
<feature type="repeat" description="TPR" evidence="3">
    <location>
        <begin position="484"/>
        <end position="517"/>
    </location>
</feature>
<sequence>MSHGTVPGKRIRLRYLLVLFLLTVAAYSPVRHADYIQDDHLAVEENSIVQDGDVVEIFSSHYWEGASGADSSLYRPVTILSYALERGFTATPSARVSHAVNVLLHILAALMLGFAAIRSGFSPTAAMAACLLFAVHPIHTESVAGVVGRAEILSGLFAFLAIWAFSGRSRVMIWLAALCLFLALGSKESAIALIPLLVYLQWRNRDRFLEAANRMAPLLLAFVLHMILRIQALQALLAVQSPHPLDNPLVAVEGGVRLFTGLGLLARYVFLLFAPFRLSADYSGTVIPMENSLLSVLPLAGAVLLALLLAGAALPLFSRRPAGSLTHQLALASLMFLLPYLVIGNLLVQIGTIFAERLLYLPSAGFCLLAGIFLTELPAWAPPATGKQLLRKFNLAGVVILLLSAGYAMGTYARCTAWQNDESLFNAVLDVYPDSPRSNFIVAKIVADRVFEEGRGLPRNQLLGGLERPVSLLDHAVGVVPSYSVAWNEKGLIEARLGNNVEAIRLFRKTLEISPRFPRARLNLAIALGLAGRKPEALRSVRKAILDAPDAHKPWAQLGHLLVDTGRPREAVEAYRRAVDLGREDLLPRLQNLERSLN</sequence>
<dbReference type="SUPFAM" id="SSF48452">
    <property type="entry name" value="TPR-like"/>
    <property type="match status" value="1"/>
</dbReference>
<evidence type="ECO:0000256" key="2">
    <source>
        <dbReference type="ARBA" id="ARBA00022803"/>
    </source>
</evidence>
<name>A0A8J6XYS7_9BACT</name>
<reference evidence="5 6" key="1">
    <citation type="submission" date="2020-08" db="EMBL/GenBank/DDBJ databases">
        <title>Acidobacteriota in marine sediments use diverse sulfur dissimilation pathways.</title>
        <authorList>
            <person name="Wasmund K."/>
        </authorList>
    </citation>
    <scope>NUCLEOTIDE SEQUENCE [LARGE SCALE GENOMIC DNA]</scope>
    <source>
        <strain evidence="5">MAG AM4</strain>
    </source>
</reference>
<keyword evidence="4" id="KW-1133">Transmembrane helix</keyword>
<dbReference type="EMBL" id="JACXWD010000002">
    <property type="protein sequence ID" value="MBD3866773.1"/>
    <property type="molecule type" value="Genomic_DNA"/>
</dbReference>
<dbReference type="AlphaFoldDB" id="A0A8J6XYS7"/>
<dbReference type="Gene3D" id="1.25.40.10">
    <property type="entry name" value="Tetratricopeptide repeat domain"/>
    <property type="match status" value="1"/>
</dbReference>
<feature type="transmembrane region" description="Helical" evidence="4">
    <location>
        <begin position="360"/>
        <end position="381"/>
    </location>
</feature>
<dbReference type="Pfam" id="PF14559">
    <property type="entry name" value="TPR_19"/>
    <property type="match status" value="1"/>
</dbReference>
<feature type="transmembrane region" description="Helical" evidence="4">
    <location>
        <begin position="393"/>
        <end position="413"/>
    </location>
</feature>
<organism evidence="5 6">
    <name type="scientific">Candidatus Polarisedimenticola svalbardensis</name>
    <dbReference type="NCBI Taxonomy" id="2886004"/>
    <lineage>
        <taxon>Bacteria</taxon>
        <taxon>Pseudomonadati</taxon>
        <taxon>Acidobacteriota</taxon>
        <taxon>Candidatus Polarisedimenticolia</taxon>
        <taxon>Candidatus Polarisedimenticolales</taxon>
        <taxon>Candidatus Polarisedimenticolaceae</taxon>
        <taxon>Candidatus Polarisedimenticola</taxon>
    </lineage>
</organism>
<keyword evidence="4" id="KW-0472">Membrane</keyword>
<feature type="transmembrane region" description="Helical" evidence="4">
    <location>
        <begin position="296"/>
        <end position="317"/>
    </location>
</feature>